<evidence type="ECO:0000313" key="9">
    <source>
        <dbReference type="EMBL" id="KAK8747302.1"/>
    </source>
</evidence>
<keyword evidence="3 6" id="KW-0812">Transmembrane</keyword>
<feature type="transmembrane region" description="Helical" evidence="6">
    <location>
        <begin position="179"/>
        <end position="201"/>
    </location>
</feature>
<evidence type="ECO:0000259" key="8">
    <source>
        <dbReference type="PROSITE" id="PS50929"/>
    </source>
</evidence>
<dbReference type="GO" id="GO:0140359">
    <property type="term" value="F:ABC-type transporter activity"/>
    <property type="evidence" value="ECO:0007669"/>
    <property type="project" value="InterPro"/>
</dbReference>
<feature type="domain" description="ABC transporter" evidence="7">
    <location>
        <begin position="413"/>
        <end position="645"/>
    </location>
</feature>
<dbReference type="SUPFAM" id="SSF52540">
    <property type="entry name" value="P-loop containing nucleoside triphosphate hydrolases"/>
    <property type="match status" value="1"/>
</dbReference>
<dbReference type="GO" id="GO:0007031">
    <property type="term" value="P:peroxisome organization"/>
    <property type="evidence" value="ECO:0007669"/>
    <property type="project" value="TreeGrafter"/>
</dbReference>
<dbReference type="AlphaFoldDB" id="A0AAW0XSF2"/>
<comment type="caution">
    <text evidence="9">The sequence shown here is derived from an EMBL/GenBank/DDBJ whole genome shotgun (WGS) entry which is preliminary data.</text>
</comment>
<dbReference type="InterPro" id="IPR036640">
    <property type="entry name" value="ABC1_TM_sf"/>
</dbReference>
<dbReference type="PANTHER" id="PTHR11384">
    <property type="entry name" value="ATP-BINDING CASSETTE, SUB-FAMILY D MEMBER"/>
    <property type="match status" value="1"/>
</dbReference>
<feature type="transmembrane region" description="Helical" evidence="6">
    <location>
        <begin position="304"/>
        <end position="323"/>
    </location>
</feature>
<dbReference type="InterPro" id="IPR011527">
    <property type="entry name" value="ABC1_TM_dom"/>
</dbReference>
<evidence type="ECO:0000313" key="10">
    <source>
        <dbReference type="Proteomes" id="UP001445076"/>
    </source>
</evidence>
<sequence>MGEAEKDSENVGFDLHMFSRLWKIVRIIFPGCYSVPTGLFFLLLFLCFLEQYLAYYMGLVPSKYYKVFDDRDQHEFMYLTLRACGLILSIACVISVKKYVESVLYITWRQVLCRALHRLYFSGFNYYSLNILDRTVDNPDQRMTQDVDRLCLTLSTITTKVIISPFQIGYYTYKVFVGTGWLGTVSIYGLFFLGTVVNRLVMSPVVKFVVKQEKCEGNFRFKHMQVRVDSESISFHVSGLVESVKTNLSLDTLILAQQRLINRQILLNMTRYIFDYLGSIISYLAIAIPIFGGQFDDDENISSIVSAYSFVCMYLVYSLTSLVDLSSQVVLLSGVTHRVAELIECLFKLQTEWDITTLHTSSSFANITQNLQRRSVRGEEASSDSNCLLEENAEKGLSISEDDQQPFNIAFIMSEVDIVAPGSTKALVTNLHLDIRKGDNLLIMGPSSSGKSSILRVLRGLWPAARGTVAYDFPPGPKVVIFLPQKPLLTNGSLLEQIIYPLRQDPKDPVSNDTCENILSLLDSLHMRGLVNRAGGLRNDPDWNWNDALSPGEMQRVCFLRLLFHRPQFALVDEATSALSLDVEEQLYKACLQHNITIVSVGHRHSLKRYHNTLLTLDGIGGWKKDTIYQECDEINPHSERDMSSL</sequence>
<evidence type="ECO:0000256" key="1">
    <source>
        <dbReference type="ARBA" id="ARBA00008575"/>
    </source>
</evidence>
<dbReference type="InterPro" id="IPR003439">
    <property type="entry name" value="ABC_transporter-like_ATP-bd"/>
</dbReference>
<dbReference type="GO" id="GO:0016887">
    <property type="term" value="F:ATP hydrolysis activity"/>
    <property type="evidence" value="ECO:0007669"/>
    <property type="project" value="InterPro"/>
</dbReference>
<protein>
    <recommendedName>
        <fullName evidence="11">ATP-binding cassette sub-family D member 4</fullName>
    </recommendedName>
</protein>
<feature type="transmembrane region" description="Helical" evidence="6">
    <location>
        <begin position="273"/>
        <end position="292"/>
    </location>
</feature>
<dbReference type="Gene3D" id="3.40.50.300">
    <property type="entry name" value="P-loop containing nucleotide triphosphate hydrolases"/>
    <property type="match status" value="1"/>
</dbReference>
<reference evidence="9 10" key="1">
    <citation type="journal article" date="2024" name="BMC Genomics">
        <title>Genome assembly of redclaw crayfish (Cherax quadricarinatus) provides insights into its immune adaptation and hypoxia tolerance.</title>
        <authorList>
            <person name="Liu Z."/>
            <person name="Zheng J."/>
            <person name="Li H."/>
            <person name="Fang K."/>
            <person name="Wang S."/>
            <person name="He J."/>
            <person name="Zhou D."/>
            <person name="Weng S."/>
            <person name="Chi M."/>
            <person name="Gu Z."/>
            <person name="He J."/>
            <person name="Li F."/>
            <person name="Wang M."/>
        </authorList>
    </citation>
    <scope>NUCLEOTIDE SEQUENCE [LARGE SCALE GENOMIC DNA]</scope>
    <source>
        <strain evidence="9">ZL_2023a</strain>
    </source>
</reference>
<dbReference type="EMBL" id="JARKIK010000015">
    <property type="protein sequence ID" value="KAK8747302.1"/>
    <property type="molecule type" value="Genomic_DNA"/>
</dbReference>
<feature type="domain" description="ABC transmembrane type-1" evidence="8">
    <location>
        <begin position="38"/>
        <end position="334"/>
    </location>
</feature>
<organism evidence="9 10">
    <name type="scientific">Cherax quadricarinatus</name>
    <name type="common">Australian red claw crayfish</name>
    <dbReference type="NCBI Taxonomy" id="27406"/>
    <lineage>
        <taxon>Eukaryota</taxon>
        <taxon>Metazoa</taxon>
        <taxon>Ecdysozoa</taxon>
        <taxon>Arthropoda</taxon>
        <taxon>Crustacea</taxon>
        <taxon>Multicrustacea</taxon>
        <taxon>Malacostraca</taxon>
        <taxon>Eumalacostraca</taxon>
        <taxon>Eucarida</taxon>
        <taxon>Decapoda</taxon>
        <taxon>Pleocyemata</taxon>
        <taxon>Astacidea</taxon>
        <taxon>Parastacoidea</taxon>
        <taxon>Parastacidae</taxon>
        <taxon>Cherax</taxon>
    </lineage>
</organism>
<dbReference type="GO" id="GO:0005778">
    <property type="term" value="C:peroxisomal membrane"/>
    <property type="evidence" value="ECO:0007669"/>
    <property type="project" value="TreeGrafter"/>
</dbReference>
<dbReference type="PROSITE" id="PS50929">
    <property type="entry name" value="ABC_TM1F"/>
    <property type="match status" value="1"/>
</dbReference>
<name>A0AAW0XSF2_CHEQU</name>
<keyword evidence="4 6" id="KW-1133">Transmembrane helix</keyword>
<dbReference type="GO" id="GO:0015910">
    <property type="term" value="P:long-chain fatty acid import into peroxisome"/>
    <property type="evidence" value="ECO:0007669"/>
    <property type="project" value="TreeGrafter"/>
</dbReference>
<dbReference type="Pfam" id="PF06472">
    <property type="entry name" value="ABC_membrane_2"/>
    <property type="match status" value="1"/>
</dbReference>
<evidence type="ECO:0000256" key="2">
    <source>
        <dbReference type="ARBA" id="ARBA00022448"/>
    </source>
</evidence>
<reference evidence="9" key="2">
    <citation type="submission" date="2024-01" db="EMBL/GenBank/DDBJ databases">
        <authorList>
            <person name="He J."/>
            <person name="Wang M."/>
            <person name="Zheng J."/>
            <person name="Liu Z."/>
        </authorList>
    </citation>
    <scope>NUCLEOTIDE SEQUENCE</scope>
    <source>
        <strain evidence="9">ZL_2023a</strain>
        <tissue evidence="9">Muscle</tissue>
    </source>
</reference>
<keyword evidence="5 6" id="KW-0472">Membrane</keyword>
<feature type="transmembrane region" description="Helical" evidence="6">
    <location>
        <begin position="150"/>
        <end position="173"/>
    </location>
</feature>
<dbReference type="PROSITE" id="PS50893">
    <property type="entry name" value="ABC_TRANSPORTER_2"/>
    <property type="match status" value="1"/>
</dbReference>
<evidence type="ECO:0000256" key="6">
    <source>
        <dbReference type="SAM" id="Phobius"/>
    </source>
</evidence>
<dbReference type="PROSITE" id="PS00211">
    <property type="entry name" value="ABC_TRANSPORTER_1"/>
    <property type="match status" value="1"/>
</dbReference>
<dbReference type="Proteomes" id="UP001445076">
    <property type="component" value="Unassembled WGS sequence"/>
</dbReference>
<keyword evidence="2" id="KW-0813">Transport</keyword>
<accession>A0AAW0XSF2</accession>
<dbReference type="EMBL" id="JARKIK010000015">
    <property type="protein sequence ID" value="KAK8747301.1"/>
    <property type="molecule type" value="Genomic_DNA"/>
</dbReference>
<evidence type="ECO:0000259" key="7">
    <source>
        <dbReference type="PROSITE" id="PS50893"/>
    </source>
</evidence>
<dbReference type="InterPro" id="IPR017871">
    <property type="entry name" value="ABC_transporter-like_CS"/>
</dbReference>
<dbReference type="InterPro" id="IPR027417">
    <property type="entry name" value="P-loop_NTPase"/>
</dbReference>
<dbReference type="SUPFAM" id="SSF90123">
    <property type="entry name" value="ABC transporter transmembrane region"/>
    <property type="match status" value="1"/>
</dbReference>
<dbReference type="Gene3D" id="1.20.1560.10">
    <property type="entry name" value="ABC transporter type 1, transmembrane domain"/>
    <property type="match status" value="1"/>
</dbReference>
<dbReference type="CDD" id="cd03223">
    <property type="entry name" value="ABCD_peroxisomal_ALDP"/>
    <property type="match status" value="1"/>
</dbReference>
<feature type="transmembrane region" description="Helical" evidence="6">
    <location>
        <begin position="27"/>
        <end position="56"/>
    </location>
</feature>
<dbReference type="Pfam" id="PF00005">
    <property type="entry name" value="ABC_tran"/>
    <property type="match status" value="1"/>
</dbReference>
<proteinExistence type="inferred from homology"/>
<dbReference type="GO" id="GO:0005524">
    <property type="term" value="F:ATP binding"/>
    <property type="evidence" value="ECO:0007669"/>
    <property type="project" value="InterPro"/>
</dbReference>
<dbReference type="GO" id="GO:0042760">
    <property type="term" value="P:very long-chain fatty acid catabolic process"/>
    <property type="evidence" value="ECO:0007669"/>
    <property type="project" value="TreeGrafter"/>
</dbReference>
<evidence type="ECO:0000256" key="5">
    <source>
        <dbReference type="ARBA" id="ARBA00023136"/>
    </source>
</evidence>
<dbReference type="GO" id="GO:0005324">
    <property type="term" value="F:long-chain fatty acid transmembrane transporter activity"/>
    <property type="evidence" value="ECO:0007669"/>
    <property type="project" value="TreeGrafter"/>
</dbReference>
<feature type="transmembrane region" description="Helical" evidence="6">
    <location>
        <begin position="76"/>
        <end position="96"/>
    </location>
</feature>
<evidence type="ECO:0008006" key="11">
    <source>
        <dbReference type="Google" id="ProtNLM"/>
    </source>
</evidence>
<comment type="similarity">
    <text evidence="1">Belongs to the ABC transporter superfamily. ABCD family. Peroxisomal fatty acyl CoA transporter (TC 3.A.1.203) subfamily.</text>
</comment>
<dbReference type="GO" id="GO:0006635">
    <property type="term" value="P:fatty acid beta-oxidation"/>
    <property type="evidence" value="ECO:0007669"/>
    <property type="project" value="TreeGrafter"/>
</dbReference>
<dbReference type="PANTHER" id="PTHR11384:SF59">
    <property type="entry name" value="LYSOSOMAL COBALAMIN TRANSPORTER ABCD4"/>
    <property type="match status" value="1"/>
</dbReference>
<dbReference type="InterPro" id="IPR050835">
    <property type="entry name" value="ABC_transporter_sub-D"/>
</dbReference>
<evidence type="ECO:0000256" key="3">
    <source>
        <dbReference type="ARBA" id="ARBA00022692"/>
    </source>
</evidence>
<gene>
    <name evidence="9" type="ORF">OTU49_016735</name>
</gene>
<keyword evidence="10" id="KW-1185">Reference proteome</keyword>
<evidence type="ECO:0000256" key="4">
    <source>
        <dbReference type="ARBA" id="ARBA00022989"/>
    </source>
</evidence>